<evidence type="ECO:0000256" key="1">
    <source>
        <dbReference type="SAM" id="MobiDB-lite"/>
    </source>
</evidence>
<proteinExistence type="predicted"/>
<organism evidence="3 4">
    <name type="scientific">Nocardia jiangxiensis</name>
    <dbReference type="NCBI Taxonomy" id="282685"/>
    <lineage>
        <taxon>Bacteria</taxon>
        <taxon>Bacillati</taxon>
        <taxon>Actinomycetota</taxon>
        <taxon>Actinomycetes</taxon>
        <taxon>Mycobacteriales</taxon>
        <taxon>Nocardiaceae</taxon>
        <taxon>Nocardia</taxon>
    </lineage>
</organism>
<dbReference type="PANTHER" id="PTHR46825:SF7">
    <property type="entry name" value="D-ALANYL-D-ALANINE CARBOXYPEPTIDASE"/>
    <property type="match status" value="1"/>
</dbReference>
<dbReference type="EMBL" id="JBIAQY010000021">
    <property type="protein sequence ID" value="MFF3573734.1"/>
    <property type="molecule type" value="Genomic_DNA"/>
</dbReference>
<dbReference type="PANTHER" id="PTHR46825">
    <property type="entry name" value="D-ALANYL-D-ALANINE-CARBOXYPEPTIDASE/ENDOPEPTIDASE AMPH"/>
    <property type="match status" value="1"/>
</dbReference>
<reference evidence="3 4" key="1">
    <citation type="submission" date="2024-10" db="EMBL/GenBank/DDBJ databases">
        <title>The Natural Products Discovery Center: Release of the First 8490 Sequenced Strains for Exploring Actinobacteria Biosynthetic Diversity.</title>
        <authorList>
            <person name="Kalkreuter E."/>
            <person name="Kautsar S.A."/>
            <person name="Yang D."/>
            <person name="Bader C.D."/>
            <person name="Teijaro C.N."/>
            <person name="Fluegel L."/>
            <person name="Davis C.M."/>
            <person name="Simpson J.R."/>
            <person name="Lauterbach L."/>
            <person name="Steele A.D."/>
            <person name="Gui C."/>
            <person name="Meng S."/>
            <person name="Li G."/>
            <person name="Viehrig K."/>
            <person name="Ye F."/>
            <person name="Su P."/>
            <person name="Kiefer A.F."/>
            <person name="Nichols A."/>
            <person name="Cepeda A.J."/>
            <person name="Yan W."/>
            <person name="Fan B."/>
            <person name="Jiang Y."/>
            <person name="Adhikari A."/>
            <person name="Zheng C.-J."/>
            <person name="Schuster L."/>
            <person name="Cowan T.M."/>
            <person name="Smanski M.J."/>
            <person name="Chevrette M.G."/>
            <person name="De Carvalho L.P.S."/>
            <person name="Shen B."/>
        </authorList>
    </citation>
    <scope>NUCLEOTIDE SEQUENCE [LARGE SCALE GENOMIC DNA]</scope>
    <source>
        <strain evidence="3 4">NPDC002593</strain>
    </source>
</reference>
<dbReference type="Pfam" id="PF00144">
    <property type="entry name" value="Beta-lactamase"/>
    <property type="match status" value="1"/>
</dbReference>
<evidence type="ECO:0000259" key="2">
    <source>
        <dbReference type="Pfam" id="PF00144"/>
    </source>
</evidence>
<dbReference type="InterPro" id="IPR012338">
    <property type="entry name" value="Beta-lactam/transpept-like"/>
</dbReference>
<evidence type="ECO:0000313" key="4">
    <source>
        <dbReference type="Proteomes" id="UP001601992"/>
    </source>
</evidence>
<dbReference type="InterPro" id="IPR001466">
    <property type="entry name" value="Beta-lactam-related"/>
</dbReference>
<dbReference type="Proteomes" id="UP001601992">
    <property type="component" value="Unassembled WGS sequence"/>
</dbReference>
<dbReference type="InterPro" id="IPR050491">
    <property type="entry name" value="AmpC-like"/>
</dbReference>
<sequence length="222" mass="23948">MDLPRSPGSPLGQGSRRQRSPDTDWGYSDTNYILTGMLIEAATGASLHDELRRHIIEPPALTSTSPPHGSAPTIEGPHSRHYTTLFDPSPDAVIHDATELDVSMFGAAGGMLSTAGDLHRFFAALLGGRLLRPVEQAEMFRTVPTRNWIAHTGYGLGISSVTLPSGISLWGMGGALFGSWTYTYGTRDGCHTLVANVNVDWTHGDWTDPIGVFTDLLRAGFE</sequence>
<name>A0ABW6SDM4_9NOCA</name>
<dbReference type="Gene3D" id="3.40.710.10">
    <property type="entry name" value="DD-peptidase/beta-lactamase superfamily"/>
    <property type="match status" value="1"/>
</dbReference>
<accession>A0ABW6SDM4</accession>
<feature type="domain" description="Beta-lactamase-related" evidence="2">
    <location>
        <begin position="16"/>
        <end position="196"/>
    </location>
</feature>
<gene>
    <name evidence="3" type="ORF">ACFYXQ_38850</name>
</gene>
<keyword evidence="4" id="KW-1185">Reference proteome</keyword>
<keyword evidence="3" id="KW-0378">Hydrolase</keyword>
<dbReference type="RefSeq" id="WP_387406520.1">
    <property type="nucleotide sequence ID" value="NZ_JBIAQY010000021.1"/>
</dbReference>
<feature type="region of interest" description="Disordered" evidence="1">
    <location>
        <begin position="1"/>
        <end position="25"/>
    </location>
</feature>
<comment type="caution">
    <text evidence="3">The sequence shown here is derived from an EMBL/GenBank/DDBJ whole genome shotgun (WGS) entry which is preliminary data.</text>
</comment>
<dbReference type="GO" id="GO:0016787">
    <property type="term" value="F:hydrolase activity"/>
    <property type="evidence" value="ECO:0007669"/>
    <property type="project" value="UniProtKB-KW"/>
</dbReference>
<protein>
    <submittedName>
        <fullName evidence="3">Serine hydrolase domain-containing protein</fullName>
        <ecNumber evidence="3">3.-.-.-</ecNumber>
    </submittedName>
</protein>
<dbReference type="EC" id="3.-.-.-" evidence="3"/>
<evidence type="ECO:0000313" key="3">
    <source>
        <dbReference type="EMBL" id="MFF3573734.1"/>
    </source>
</evidence>
<dbReference type="SUPFAM" id="SSF56601">
    <property type="entry name" value="beta-lactamase/transpeptidase-like"/>
    <property type="match status" value="1"/>
</dbReference>